<gene>
    <name evidence="2" type="ORF">scyTo_0016149</name>
</gene>
<evidence type="ECO:0000313" key="3">
    <source>
        <dbReference type="Proteomes" id="UP000288216"/>
    </source>
</evidence>
<dbReference type="Pfam" id="PF00666">
    <property type="entry name" value="Cathelicidins"/>
    <property type="match status" value="1"/>
</dbReference>
<feature type="signal peptide" evidence="1">
    <location>
        <begin position="1"/>
        <end position="19"/>
    </location>
</feature>
<keyword evidence="1" id="KW-0732">Signal</keyword>
<evidence type="ECO:0000256" key="1">
    <source>
        <dbReference type="SAM" id="SignalP"/>
    </source>
</evidence>
<proteinExistence type="predicted"/>
<dbReference type="OrthoDB" id="10546981at2759"/>
<evidence type="ECO:0000313" key="2">
    <source>
        <dbReference type="EMBL" id="GCB80289.1"/>
    </source>
</evidence>
<dbReference type="EMBL" id="BFAA01009584">
    <property type="protein sequence ID" value="GCB80289.1"/>
    <property type="molecule type" value="Genomic_DNA"/>
</dbReference>
<sequence length="143" mass="15335">MKPIIVFILAAVQILHASGQSVDQAVSDAIDQINAESTLDSLVAVTSNEQTKVTLSNDGLQVTLKLNVKETICKKATEPFSSSCTVQPTNPIADTCTCMVTYDNCVLNNIRAALRAALRPATAHLLLPLRMNLKQQGGLSRLT</sequence>
<dbReference type="InterPro" id="IPR046350">
    <property type="entry name" value="Cystatin_sf"/>
</dbReference>
<feature type="chain" id="PRO_5019208083" evidence="1">
    <location>
        <begin position="20"/>
        <end position="143"/>
    </location>
</feature>
<comment type="caution">
    <text evidence="2">The sequence shown here is derived from an EMBL/GenBank/DDBJ whole genome shotgun (WGS) entry which is preliminary data.</text>
</comment>
<dbReference type="Proteomes" id="UP000288216">
    <property type="component" value="Unassembled WGS sequence"/>
</dbReference>
<organism evidence="2 3">
    <name type="scientific">Scyliorhinus torazame</name>
    <name type="common">Cloudy catshark</name>
    <name type="synonym">Catulus torazame</name>
    <dbReference type="NCBI Taxonomy" id="75743"/>
    <lineage>
        <taxon>Eukaryota</taxon>
        <taxon>Metazoa</taxon>
        <taxon>Chordata</taxon>
        <taxon>Craniata</taxon>
        <taxon>Vertebrata</taxon>
        <taxon>Chondrichthyes</taxon>
        <taxon>Elasmobranchii</taxon>
        <taxon>Galeomorphii</taxon>
        <taxon>Galeoidea</taxon>
        <taxon>Carcharhiniformes</taxon>
        <taxon>Scyliorhinidae</taxon>
        <taxon>Scyliorhinus</taxon>
    </lineage>
</organism>
<reference evidence="2 3" key="1">
    <citation type="journal article" date="2018" name="Nat. Ecol. Evol.">
        <title>Shark genomes provide insights into elasmobranch evolution and the origin of vertebrates.</title>
        <authorList>
            <person name="Hara Y"/>
            <person name="Yamaguchi K"/>
            <person name="Onimaru K"/>
            <person name="Kadota M"/>
            <person name="Koyanagi M"/>
            <person name="Keeley SD"/>
            <person name="Tatsumi K"/>
            <person name="Tanaka K"/>
            <person name="Motone F"/>
            <person name="Kageyama Y"/>
            <person name="Nozu R"/>
            <person name="Adachi N"/>
            <person name="Nishimura O"/>
            <person name="Nakagawa R"/>
            <person name="Tanegashima C"/>
            <person name="Kiyatake I"/>
            <person name="Matsumoto R"/>
            <person name="Murakumo K"/>
            <person name="Nishida K"/>
            <person name="Terakita A"/>
            <person name="Kuratani S"/>
            <person name="Sato K"/>
            <person name="Hyodo S Kuraku.S."/>
        </authorList>
    </citation>
    <scope>NUCLEOTIDE SEQUENCE [LARGE SCALE GENOMIC DNA]</scope>
</reference>
<protein>
    <submittedName>
        <fullName evidence="2">Uncharacterized protein</fullName>
    </submittedName>
</protein>
<dbReference type="AlphaFoldDB" id="A0A401Q4J9"/>
<dbReference type="Gene3D" id="3.10.450.10">
    <property type="match status" value="1"/>
</dbReference>
<name>A0A401Q4J9_SCYTO</name>
<dbReference type="SUPFAM" id="SSF54403">
    <property type="entry name" value="Cystatin/monellin"/>
    <property type="match status" value="1"/>
</dbReference>
<keyword evidence="3" id="KW-1185">Reference proteome</keyword>
<accession>A0A401Q4J9</accession>